<feature type="region of interest" description="Disordered" evidence="5">
    <location>
        <begin position="106"/>
        <end position="163"/>
    </location>
</feature>
<evidence type="ECO:0000256" key="2">
    <source>
        <dbReference type="ARBA" id="ARBA00022670"/>
    </source>
</evidence>
<dbReference type="PANTHER" id="PTHR47053:SF1">
    <property type="entry name" value="MUREIN DD-ENDOPEPTIDASE MEPH-RELATED"/>
    <property type="match status" value="1"/>
</dbReference>
<evidence type="ECO:0000256" key="4">
    <source>
        <dbReference type="ARBA" id="ARBA00022807"/>
    </source>
</evidence>
<feature type="compositionally biased region" description="Low complexity" evidence="5">
    <location>
        <begin position="118"/>
        <end position="131"/>
    </location>
</feature>
<accession>A0AA37UWK3</accession>
<dbReference type="AlphaFoldDB" id="A0AA37UWK3"/>
<organism evidence="7 8">
    <name type="scientific">Litorihabitans aurantiacus</name>
    <dbReference type="NCBI Taxonomy" id="1930061"/>
    <lineage>
        <taxon>Bacteria</taxon>
        <taxon>Bacillati</taxon>
        <taxon>Actinomycetota</taxon>
        <taxon>Actinomycetes</taxon>
        <taxon>Micrococcales</taxon>
        <taxon>Beutenbergiaceae</taxon>
        <taxon>Litorihabitans</taxon>
    </lineage>
</organism>
<keyword evidence="8" id="KW-1185">Reference proteome</keyword>
<feature type="domain" description="NlpC/P60" evidence="6">
    <location>
        <begin position="173"/>
        <end position="285"/>
    </location>
</feature>
<reference evidence="7" key="1">
    <citation type="journal article" date="2014" name="Int. J. Syst. Evol. Microbiol.">
        <title>Complete genome sequence of Corynebacterium casei LMG S-19264T (=DSM 44701T), isolated from a smear-ripened cheese.</title>
        <authorList>
            <consortium name="US DOE Joint Genome Institute (JGI-PGF)"/>
            <person name="Walter F."/>
            <person name="Albersmeier A."/>
            <person name="Kalinowski J."/>
            <person name="Ruckert C."/>
        </authorList>
    </citation>
    <scope>NUCLEOTIDE SEQUENCE</scope>
    <source>
        <strain evidence="7">NBRC 112290</strain>
    </source>
</reference>
<dbReference type="GO" id="GO:0006508">
    <property type="term" value="P:proteolysis"/>
    <property type="evidence" value="ECO:0007669"/>
    <property type="project" value="UniProtKB-KW"/>
</dbReference>
<dbReference type="Gene3D" id="3.90.1720.10">
    <property type="entry name" value="endopeptidase domain like (from Nostoc punctiforme)"/>
    <property type="match status" value="1"/>
</dbReference>
<name>A0AA37UWK3_9MICO</name>
<keyword evidence="4" id="KW-0788">Thiol protease</keyword>
<evidence type="ECO:0000256" key="5">
    <source>
        <dbReference type="SAM" id="MobiDB-lite"/>
    </source>
</evidence>
<dbReference type="EMBL" id="BSUM01000001">
    <property type="protein sequence ID" value="GMA30442.1"/>
    <property type="molecule type" value="Genomic_DNA"/>
</dbReference>
<evidence type="ECO:0000313" key="8">
    <source>
        <dbReference type="Proteomes" id="UP001157161"/>
    </source>
</evidence>
<dbReference type="InterPro" id="IPR000064">
    <property type="entry name" value="NLP_P60_dom"/>
</dbReference>
<reference evidence="7" key="2">
    <citation type="submission" date="2023-02" db="EMBL/GenBank/DDBJ databases">
        <authorList>
            <person name="Sun Q."/>
            <person name="Mori K."/>
        </authorList>
    </citation>
    <scope>NUCLEOTIDE SEQUENCE</scope>
    <source>
        <strain evidence="7">NBRC 112290</strain>
    </source>
</reference>
<feature type="region of interest" description="Disordered" evidence="5">
    <location>
        <begin position="1"/>
        <end position="20"/>
    </location>
</feature>
<feature type="compositionally biased region" description="Low complexity" evidence="5">
    <location>
        <begin position="142"/>
        <end position="155"/>
    </location>
</feature>
<evidence type="ECO:0000256" key="3">
    <source>
        <dbReference type="ARBA" id="ARBA00022801"/>
    </source>
</evidence>
<dbReference type="InterPro" id="IPR038765">
    <property type="entry name" value="Papain-like_cys_pep_sf"/>
</dbReference>
<evidence type="ECO:0000256" key="1">
    <source>
        <dbReference type="ARBA" id="ARBA00007074"/>
    </source>
</evidence>
<gene>
    <name evidence="7" type="ORF">GCM10025875_04340</name>
</gene>
<evidence type="ECO:0000259" key="6">
    <source>
        <dbReference type="PROSITE" id="PS51935"/>
    </source>
</evidence>
<dbReference type="Pfam" id="PF00877">
    <property type="entry name" value="NLPC_P60"/>
    <property type="match status" value="1"/>
</dbReference>
<evidence type="ECO:0000313" key="7">
    <source>
        <dbReference type="EMBL" id="GMA30442.1"/>
    </source>
</evidence>
<dbReference type="SUPFAM" id="SSF54001">
    <property type="entry name" value="Cysteine proteinases"/>
    <property type="match status" value="1"/>
</dbReference>
<dbReference type="GO" id="GO:0008234">
    <property type="term" value="F:cysteine-type peptidase activity"/>
    <property type="evidence" value="ECO:0007669"/>
    <property type="project" value="UniProtKB-KW"/>
</dbReference>
<keyword evidence="2" id="KW-0645">Protease</keyword>
<sequence>MTQATTRGRHAAATRPSTPLDVMSTSITASFQGKAGRSAVVAVATSGLVLGASAAATAEPASNDVIKAPSLKSTSLSVAAVERAGTQTSVVVDAGAEIGFAAATVSAEAPPPPPPPVVRTVTSRTRTAPAVEQETQRETRAADTAATDTDGAPAADEAEAPVEETAAAPAIDGGTASAVVNEAFKYVGVPYVSGGASPSGFDCSGFVQYVFAQVGVSLPRTSGAQAGAGYRVSASEARAGDLIYSPGHIGIYLGDGQHIAARNASTPLKAGPVYMKNPTYIRVLG</sequence>
<keyword evidence="3 7" id="KW-0378">Hydrolase</keyword>
<dbReference type="PROSITE" id="PS51935">
    <property type="entry name" value="NLPC_P60"/>
    <property type="match status" value="1"/>
</dbReference>
<dbReference type="PANTHER" id="PTHR47053">
    <property type="entry name" value="MUREIN DD-ENDOPEPTIDASE MEPH-RELATED"/>
    <property type="match status" value="1"/>
</dbReference>
<dbReference type="InterPro" id="IPR051202">
    <property type="entry name" value="Peptidase_C40"/>
</dbReference>
<proteinExistence type="inferred from homology"/>
<dbReference type="Proteomes" id="UP001157161">
    <property type="component" value="Unassembled WGS sequence"/>
</dbReference>
<comment type="caution">
    <text evidence="7">The sequence shown here is derived from an EMBL/GenBank/DDBJ whole genome shotgun (WGS) entry which is preliminary data.</text>
</comment>
<comment type="similarity">
    <text evidence="1">Belongs to the peptidase C40 family.</text>
</comment>
<protein>
    <submittedName>
        <fullName evidence="7">Hydrolase</fullName>
    </submittedName>
</protein>